<keyword evidence="3" id="KW-0274">FAD</keyword>
<dbReference type="InterPro" id="IPR036188">
    <property type="entry name" value="FAD/NAD-bd_sf"/>
</dbReference>
<dbReference type="Pfam" id="PF21274">
    <property type="entry name" value="Rng_hyd_C"/>
    <property type="match status" value="1"/>
</dbReference>
<accession>A0ABV5NGS7</accession>
<feature type="compositionally biased region" description="Low complexity" evidence="4">
    <location>
        <begin position="517"/>
        <end position="531"/>
    </location>
</feature>
<dbReference type="RefSeq" id="WP_379482861.1">
    <property type="nucleotide sequence ID" value="NZ_JBHMCF010000008.1"/>
</dbReference>
<evidence type="ECO:0000256" key="4">
    <source>
        <dbReference type="SAM" id="MobiDB-lite"/>
    </source>
</evidence>
<comment type="cofactor">
    <cofactor evidence="1">
        <name>FAD</name>
        <dbReference type="ChEBI" id="CHEBI:57692"/>
    </cofactor>
</comment>
<dbReference type="SUPFAM" id="SSF51905">
    <property type="entry name" value="FAD/NAD(P)-binding domain"/>
    <property type="match status" value="1"/>
</dbReference>
<name>A0ABV5NGS7_9ACTN</name>
<dbReference type="InterPro" id="IPR050641">
    <property type="entry name" value="RIFMO-like"/>
</dbReference>
<proteinExistence type="predicted"/>
<evidence type="ECO:0000313" key="7">
    <source>
        <dbReference type="Proteomes" id="UP001589568"/>
    </source>
</evidence>
<dbReference type="Pfam" id="PF01494">
    <property type="entry name" value="FAD_binding_3"/>
    <property type="match status" value="1"/>
</dbReference>
<evidence type="ECO:0000259" key="5">
    <source>
        <dbReference type="Pfam" id="PF01494"/>
    </source>
</evidence>
<dbReference type="Gene3D" id="3.30.70.2450">
    <property type="match status" value="1"/>
</dbReference>
<dbReference type="GO" id="GO:0004497">
    <property type="term" value="F:monooxygenase activity"/>
    <property type="evidence" value="ECO:0007669"/>
    <property type="project" value="UniProtKB-KW"/>
</dbReference>
<keyword evidence="7" id="KW-1185">Reference proteome</keyword>
<protein>
    <submittedName>
        <fullName evidence="6">FAD-dependent monooxygenase</fullName>
    </submittedName>
</protein>
<organism evidence="6 7">
    <name type="scientific">Nonomuraea salmonea</name>
    <dbReference type="NCBI Taxonomy" id="46181"/>
    <lineage>
        <taxon>Bacteria</taxon>
        <taxon>Bacillati</taxon>
        <taxon>Actinomycetota</taxon>
        <taxon>Actinomycetes</taxon>
        <taxon>Streptosporangiales</taxon>
        <taxon>Streptosporangiaceae</taxon>
        <taxon>Nonomuraea</taxon>
    </lineage>
</organism>
<comment type="caution">
    <text evidence="6">The sequence shown here is derived from an EMBL/GenBank/DDBJ whole genome shotgun (WGS) entry which is preliminary data.</text>
</comment>
<dbReference type="EMBL" id="JBHMCF010000008">
    <property type="protein sequence ID" value="MFB9469480.1"/>
    <property type="molecule type" value="Genomic_DNA"/>
</dbReference>
<reference evidence="6 7" key="1">
    <citation type="submission" date="2024-09" db="EMBL/GenBank/DDBJ databases">
        <authorList>
            <person name="Sun Q."/>
            <person name="Mori K."/>
        </authorList>
    </citation>
    <scope>NUCLEOTIDE SEQUENCE [LARGE SCALE GENOMIC DNA]</scope>
    <source>
        <strain evidence="6 7">JCM 3324</strain>
    </source>
</reference>
<evidence type="ECO:0000256" key="3">
    <source>
        <dbReference type="ARBA" id="ARBA00022827"/>
    </source>
</evidence>
<evidence type="ECO:0000256" key="1">
    <source>
        <dbReference type="ARBA" id="ARBA00001974"/>
    </source>
</evidence>
<dbReference type="PANTHER" id="PTHR43004">
    <property type="entry name" value="TRK SYSTEM POTASSIUM UPTAKE PROTEIN"/>
    <property type="match status" value="1"/>
</dbReference>
<keyword evidence="2" id="KW-0285">Flavoprotein</keyword>
<dbReference type="Proteomes" id="UP001589568">
    <property type="component" value="Unassembled WGS sequence"/>
</dbReference>
<feature type="domain" description="FAD-binding" evidence="5">
    <location>
        <begin position="11"/>
        <end position="356"/>
    </location>
</feature>
<keyword evidence="6" id="KW-0503">Monooxygenase</keyword>
<dbReference type="PRINTS" id="PR00420">
    <property type="entry name" value="RNGMNOXGNASE"/>
</dbReference>
<dbReference type="InterPro" id="IPR002938">
    <property type="entry name" value="FAD-bd"/>
</dbReference>
<keyword evidence="6" id="KW-0560">Oxidoreductase</keyword>
<evidence type="ECO:0000256" key="2">
    <source>
        <dbReference type="ARBA" id="ARBA00022630"/>
    </source>
</evidence>
<feature type="region of interest" description="Disordered" evidence="4">
    <location>
        <begin position="517"/>
        <end position="546"/>
    </location>
</feature>
<gene>
    <name evidence="6" type="ORF">ACFFR3_08170</name>
</gene>
<evidence type="ECO:0000313" key="6">
    <source>
        <dbReference type="EMBL" id="MFB9469480.1"/>
    </source>
</evidence>
<dbReference type="PANTHER" id="PTHR43004:SF19">
    <property type="entry name" value="BINDING MONOOXYGENASE, PUTATIVE (JCVI)-RELATED"/>
    <property type="match status" value="1"/>
</dbReference>
<dbReference type="Gene3D" id="3.40.30.120">
    <property type="match status" value="1"/>
</dbReference>
<dbReference type="Gene3D" id="3.50.50.60">
    <property type="entry name" value="FAD/NAD(P)-binding domain"/>
    <property type="match status" value="1"/>
</dbReference>
<sequence>MIERPARDEHADVVIVGAGPTGLMLAAELRLAGVRPLVLERRPRSRDVPKAGGLGGQILHLLHFRGLLERFQAACTGPMPAPRFPFGGVHLDFTGVQDPPMHALPLPQQVLERLLAERAEELGVAVRRGHEVSALTQDESAARAEVLGPDGPYRVSARYVVGCDGARSRVREQAGIAFPGTTYPEVNRLAQVTLADEVTVLGNGDLEVPGSGVVRAGFTRTEHGLFGCGSAPGSRSVSLYTAEDENADYDDDSPMTLTELQDSVHRVLGARLPIAGSTRLSRFTFSARQAEHYRQGRILVAGDAAHLFPATGVALNAGLLDAVNLAWKLAAHLHGTAPDGLLDTYHAERRQAAARTLLHTRAQVALRRGHDQAAEALRELFTELLADEPALRRLGALVAGGDIRHPMPGTGHHPLAGAFAPDLTLHTGQGVTSVAALMHAARPVLLDLAGRPELHEIARAIAGDVVDVHEAKAADRDVDALLIRPDGHVAWAAALDEPAGIATPALRAALAAWFAAPGAAGSPNPPSTATTRNGSPPAGAPLGDSR</sequence>